<keyword evidence="1" id="KW-0812">Transmembrane</keyword>
<dbReference type="AlphaFoldDB" id="A0A804HYG2"/>
<reference evidence="3" key="2">
    <citation type="submission" date="2021-05" db="UniProtKB">
        <authorList>
            <consortium name="EnsemblPlants"/>
        </authorList>
    </citation>
    <scope>IDENTIFICATION</scope>
    <source>
        <strain evidence="3">subsp. malaccensis</strain>
    </source>
</reference>
<dbReference type="EMBL" id="HG996467">
    <property type="protein sequence ID" value="CAG1860867.1"/>
    <property type="molecule type" value="Genomic_DNA"/>
</dbReference>
<evidence type="ECO:0000313" key="2">
    <source>
        <dbReference type="EMBL" id="CAG1860867.1"/>
    </source>
</evidence>
<keyword evidence="4" id="KW-1185">Reference proteome</keyword>
<dbReference type="InParanoid" id="A0A804HYG2"/>
<gene>
    <name evidence="2" type="ORF">GSMUA_57610.1</name>
</gene>
<reference evidence="2" key="1">
    <citation type="submission" date="2021-03" db="EMBL/GenBank/DDBJ databases">
        <authorList>
            <consortium name="Genoscope - CEA"/>
            <person name="William W."/>
        </authorList>
    </citation>
    <scope>NUCLEOTIDE SEQUENCE</scope>
    <source>
        <strain evidence="2">Doubled-haploid Pahang</strain>
    </source>
</reference>
<sequence>MLTIIFSNYLFLFLTGQVLFYLGKLYSYLMGSLATPTNVTNTTVALGILTSVAYFYAGLSKKKDRVILRNTFNQLQYFYRLTS</sequence>
<organism evidence="3 4">
    <name type="scientific">Musa acuminata subsp. malaccensis</name>
    <name type="common">Wild banana</name>
    <name type="synonym">Musa malaccensis</name>
    <dbReference type="NCBI Taxonomy" id="214687"/>
    <lineage>
        <taxon>Eukaryota</taxon>
        <taxon>Viridiplantae</taxon>
        <taxon>Streptophyta</taxon>
        <taxon>Embryophyta</taxon>
        <taxon>Tracheophyta</taxon>
        <taxon>Spermatophyta</taxon>
        <taxon>Magnoliopsida</taxon>
        <taxon>Liliopsida</taxon>
        <taxon>Zingiberales</taxon>
        <taxon>Musaceae</taxon>
        <taxon>Musa</taxon>
    </lineage>
</organism>
<dbReference type="OMA" id="IWELAAP"/>
<keyword evidence="1" id="KW-0472">Membrane</keyword>
<evidence type="ECO:0000313" key="4">
    <source>
        <dbReference type="Proteomes" id="UP000012960"/>
    </source>
</evidence>
<feature type="transmembrane region" description="Helical" evidence="1">
    <location>
        <begin position="9"/>
        <end position="29"/>
    </location>
</feature>
<evidence type="ECO:0000313" key="3">
    <source>
        <dbReference type="EnsemblPlants" id="Ma02_p02310.1"/>
    </source>
</evidence>
<dbReference type="Proteomes" id="UP000012960">
    <property type="component" value="Unplaced"/>
</dbReference>
<dbReference type="Gramene" id="Ma02_t02310.1">
    <property type="protein sequence ID" value="Ma02_p02310.1"/>
    <property type="gene ID" value="Ma02_g02310"/>
</dbReference>
<feature type="transmembrane region" description="Helical" evidence="1">
    <location>
        <begin position="41"/>
        <end position="59"/>
    </location>
</feature>
<keyword evidence="1" id="KW-1133">Transmembrane helix</keyword>
<proteinExistence type="predicted"/>
<dbReference type="EnsemblPlants" id="Ma02_t02310.1">
    <property type="protein sequence ID" value="Ma02_p02310.1"/>
    <property type="gene ID" value="Ma02_g02310"/>
</dbReference>
<accession>A0A804HYG2</accession>
<name>A0A804HYG2_MUSAM</name>
<protein>
    <submittedName>
        <fullName evidence="2">(wild Malaysian banana) hypothetical protein</fullName>
    </submittedName>
</protein>
<evidence type="ECO:0000256" key="1">
    <source>
        <dbReference type="SAM" id="Phobius"/>
    </source>
</evidence>